<dbReference type="InterPro" id="IPR027417">
    <property type="entry name" value="P-loop_NTPase"/>
</dbReference>
<dbReference type="RefSeq" id="WP_344618023.1">
    <property type="nucleotide sequence ID" value="NZ_BAAARV010000081.1"/>
</dbReference>
<organism evidence="3 4">
    <name type="scientific">Dactylosporangium salmoneum</name>
    <dbReference type="NCBI Taxonomy" id="53361"/>
    <lineage>
        <taxon>Bacteria</taxon>
        <taxon>Bacillati</taxon>
        <taxon>Actinomycetota</taxon>
        <taxon>Actinomycetes</taxon>
        <taxon>Micromonosporales</taxon>
        <taxon>Micromonosporaceae</taxon>
        <taxon>Dactylosporangium</taxon>
    </lineage>
</organism>
<dbReference type="InterPro" id="IPR003959">
    <property type="entry name" value="ATPase_AAA_core"/>
</dbReference>
<evidence type="ECO:0000313" key="4">
    <source>
        <dbReference type="Proteomes" id="UP001501444"/>
    </source>
</evidence>
<accession>A0ABN3HDY0</accession>
<dbReference type="Gene3D" id="3.40.50.300">
    <property type="entry name" value="P-loop containing nucleotide triphosphate hydrolases"/>
    <property type="match status" value="1"/>
</dbReference>
<dbReference type="Proteomes" id="UP001501444">
    <property type="component" value="Unassembled WGS sequence"/>
</dbReference>
<evidence type="ECO:0000256" key="1">
    <source>
        <dbReference type="ARBA" id="ARBA00025781"/>
    </source>
</evidence>
<proteinExistence type="inferred from homology"/>
<keyword evidence="4" id="KW-1185">Reference proteome</keyword>
<name>A0ABN3HDY0_9ACTN</name>
<gene>
    <name evidence="3" type="ORF">GCM10010170_081720</name>
</gene>
<sequence length="280" mass="30417">MISLLPRFAAEVHKHLLCNLLNTDLRPVTLGIFGRAGDGKSAQLAASLAARGVDARRVVASRLESSHAGEPGRLLARMYRDASAAIANGTPAALIVDDVDTTVGEWENHTGTVNHLQVLAELMHIADRPIDPDREWPNRVPIFVTGNNLGRLYPPLRRPGRMHLFAWRPTLGEVWVIAHHVLGDVAAPSAVDALVREYGAEPLAFFADVRRAVVDAGLDRRLAAFPDDLAILLKNRDTFAGLARFAPSELLDGPSLLHVAQRLKDGRSDAGRDHLAGYAD</sequence>
<dbReference type="InterPro" id="IPR044960">
    <property type="entry name" value="RCA-like"/>
</dbReference>
<reference evidence="3 4" key="1">
    <citation type="journal article" date="2019" name="Int. J. Syst. Evol. Microbiol.">
        <title>The Global Catalogue of Microorganisms (GCM) 10K type strain sequencing project: providing services to taxonomists for standard genome sequencing and annotation.</title>
        <authorList>
            <consortium name="The Broad Institute Genomics Platform"/>
            <consortium name="The Broad Institute Genome Sequencing Center for Infectious Disease"/>
            <person name="Wu L."/>
            <person name="Ma J."/>
        </authorList>
    </citation>
    <scope>NUCLEOTIDE SEQUENCE [LARGE SCALE GENOMIC DNA]</scope>
    <source>
        <strain evidence="3 4">JCM 3272</strain>
    </source>
</reference>
<dbReference type="Pfam" id="PF00004">
    <property type="entry name" value="AAA"/>
    <property type="match status" value="1"/>
</dbReference>
<feature type="domain" description="ATPase AAA-type core" evidence="2">
    <location>
        <begin position="32"/>
        <end position="164"/>
    </location>
</feature>
<comment type="similarity">
    <text evidence="1">Belongs to the RuBisCO activase family.</text>
</comment>
<protein>
    <recommendedName>
        <fullName evidence="2">ATPase AAA-type core domain-containing protein</fullName>
    </recommendedName>
</protein>
<comment type="caution">
    <text evidence="3">The sequence shown here is derived from an EMBL/GenBank/DDBJ whole genome shotgun (WGS) entry which is preliminary data.</text>
</comment>
<dbReference type="PANTHER" id="PTHR32429">
    <property type="match status" value="1"/>
</dbReference>
<dbReference type="SUPFAM" id="SSF52540">
    <property type="entry name" value="P-loop containing nucleoside triphosphate hydrolases"/>
    <property type="match status" value="1"/>
</dbReference>
<dbReference type="PANTHER" id="PTHR32429:SF11">
    <property type="entry name" value="RIBULOSE BISPHOSPHATE CARBOXYLASE_OXYGENASE ACTIVASE, CHLOROPLASTIC"/>
    <property type="match status" value="1"/>
</dbReference>
<evidence type="ECO:0000259" key="2">
    <source>
        <dbReference type="Pfam" id="PF00004"/>
    </source>
</evidence>
<dbReference type="EMBL" id="BAAARV010000081">
    <property type="protein sequence ID" value="GAA2377097.1"/>
    <property type="molecule type" value="Genomic_DNA"/>
</dbReference>
<evidence type="ECO:0000313" key="3">
    <source>
        <dbReference type="EMBL" id="GAA2377097.1"/>
    </source>
</evidence>